<gene>
    <name evidence="2" type="ORF">PIB30_047205</name>
</gene>
<evidence type="ECO:0000313" key="2">
    <source>
        <dbReference type="EMBL" id="MED6147808.1"/>
    </source>
</evidence>
<accession>A0ABU6TIM8</accession>
<organism evidence="2 3">
    <name type="scientific">Stylosanthes scabra</name>
    <dbReference type="NCBI Taxonomy" id="79078"/>
    <lineage>
        <taxon>Eukaryota</taxon>
        <taxon>Viridiplantae</taxon>
        <taxon>Streptophyta</taxon>
        <taxon>Embryophyta</taxon>
        <taxon>Tracheophyta</taxon>
        <taxon>Spermatophyta</taxon>
        <taxon>Magnoliopsida</taxon>
        <taxon>eudicotyledons</taxon>
        <taxon>Gunneridae</taxon>
        <taxon>Pentapetalae</taxon>
        <taxon>rosids</taxon>
        <taxon>fabids</taxon>
        <taxon>Fabales</taxon>
        <taxon>Fabaceae</taxon>
        <taxon>Papilionoideae</taxon>
        <taxon>50 kb inversion clade</taxon>
        <taxon>dalbergioids sensu lato</taxon>
        <taxon>Dalbergieae</taxon>
        <taxon>Pterocarpus clade</taxon>
        <taxon>Stylosanthes</taxon>
    </lineage>
</organism>
<comment type="caution">
    <text evidence="2">The sequence shown here is derived from an EMBL/GenBank/DDBJ whole genome shotgun (WGS) entry which is preliminary data.</text>
</comment>
<sequence>MISEQLNSIMSKVIIFFFLIMVMGISMTFTEARQHQRDSNLISTSSSRFCMCRDLDISCRRSCKRCDCNDSNSYGMMLCQCNDVYRSCCPSYCKQCFCSDG</sequence>
<protein>
    <submittedName>
        <fullName evidence="2">Uncharacterized protein</fullName>
    </submittedName>
</protein>
<dbReference type="Proteomes" id="UP001341840">
    <property type="component" value="Unassembled WGS sequence"/>
</dbReference>
<evidence type="ECO:0000313" key="3">
    <source>
        <dbReference type="Proteomes" id="UP001341840"/>
    </source>
</evidence>
<evidence type="ECO:0000256" key="1">
    <source>
        <dbReference type="SAM" id="Phobius"/>
    </source>
</evidence>
<name>A0ABU6TIM8_9FABA</name>
<keyword evidence="3" id="KW-1185">Reference proteome</keyword>
<proteinExistence type="predicted"/>
<feature type="transmembrane region" description="Helical" evidence="1">
    <location>
        <begin position="6"/>
        <end position="29"/>
    </location>
</feature>
<keyword evidence="1" id="KW-0812">Transmembrane</keyword>
<dbReference type="EMBL" id="JASCZI010090921">
    <property type="protein sequence ID" value="MED6147808.1"/>
    <property type="molecule type" value="Genomic_DNA"/>
</dbReference>
<reference evidence="2 3" key="1">
    <citation type="journal article" date="2023" name="Plants (Basel)">
        <title>Bridging the Gap: Combining Genomics and Transcriptomics Approaches to Understand Stylosanthes scabra, an Orphan Legume from the Brazilian Caatinga.</title>
        <authorList>
            <person name="Ferreira-Neto J.R.C."/>
            <person name="da Silva M.D."/>
            <person name="Binneck E."/>
            <person name="de Melo N.F."/>
            <person name="da Silva R.H."/>
            <person name="de Melo A.L.T.M."/>
            <person name="Pandolfi V."/>
            <person name="Bustamante F.O."/>
            <person name="Brasileiro-Vidal A.C."/>
            <person name="Benko-Iseppon A.M."/>
        </authorList>
    </citation>
    <scope>NUCLEOTIDE SEQUENCE [LARGE SCALE GENOMIC DNA]</scope>
    <source>
        <tissue evidence="2">Leaves</tissue>
    </source>
</reference>
<keyword evidence="1" id="KW-0472">Membrane</keyword>
<keyword evidence="1" id="KW-1133">Transmembrane helix</keyword>